<dbReference type="InterPro" id="IPR007557">
    <property type="entry name" value="PSP1_C"/>
</dbReference>
<evidence type="ECO:0000259" key="1">
    <source>
        <dbReference type="PROSITE" id="PS51411"/>
    </source>
</evidence>
<dbReference type="InterPro" id="IPR047767">
    <property type="entry name" value="PSP1-like"/>
</dbReference>
<accession>A0A3B1D9V5</accession>
<organism evidence="2">
    <name type="scientific">hydrothermal vent metagenome</name>
    <dbReference type="NCBI Taxonomy" id="652676"/>
    <lineage>
        <taxon>unclassified sequences</taxon>
        <taxon>metagenomes</taxon>
        <taxon>ecological metagenomes</taxon>
    </lineage>
</organism>
<dbReference type="NCBIfam" id="NF041131">
    <property type="entry name" value="RicT_YaaT_fam"/>
    <property type="match status" value="1"/>
</dbReference>
<dbReference type="GO" id="GO:0005737">
    <property type="term" value="C:cytoplasm"/>
    <property type="evidence" value="ECO:0007669"/>
    <property type="project" value="TreeGrafter"/>
</dbReference>
<proteinExistence type="predicted"/>
<dbReference type="Pfam" id="PF04468">
    <property type="entry name" value="PSP1"/>
    <property type="match status" value="1"/>
</dbReference>
<reference evidence="2" key="1">
    <citation type="submission" date="2018-06" db="EMBL/GenBank/DDBJ databases">
        <authorList>
            <person name="Zhirakovskaya E."/>
        </authorList>
    </citation>
    <scope>NUCLEOTIDE SEQUENCE</scope>
</reference>
<evidence type="ECO:0000313" key="2">
    <source>
        <dbReference type="EMBL" id="VAX35621.1"/>
    </source>
</evidence>
<sequence>MSKAIQVQLGDFRAVNFYTLNEVDCQRGDYVVLDVDRGSEFGKVISDVDNICKKKIEKIKGKILRKATEGDLKQIEHNRIKSKEALSSCTRKITERKLDMRLVKSEYTFDSSKIVFFFTSDGRVDFRHLVKELARIFRVRIELKQIGVRDKAKIISGHGVCGRELCCASYMSHFHPLSIKMAKAQGLPLNPSRISGVCGRIKCCMAYEFDVYKYFSRNLPNVGDKYTVAEGQGKVVDVNILKRVVSVKLEDDKIIKTVIAQRGEN</sequence>
<dbReference type="PROSITE" id="PS51411">
    <property type="entry name" value="PSP1_C"/>
    <property type="match status" value="1"/>
</dbReference>
<dbReference type="EMBL" id="UOGJ01000067">
    <property type="protein sequence ID" value="VAX35621.1"/>
    <property type="molecule type" value="Genomic_DNA"/>
</dbReference>
<name>A0A3B1D9V5_9ZZZZ</name>
<feature type="domain" description="PSP1 C-terminal" evidence="1">
    <location>
        <begin position="61"/>
        <end position="146"/>
    </location>
</feature>
<dbReference type="AlphaFoldDB" id="A0A3B1D9V5"/>
<gene>
    <name evidence="2" type="ORF">MNBD_UNCLBAC01-1927</name>
</gene>
<protein>
    <submittedName>
        <fullName evidence="2">Stage 0 sporulation protein YaaT</fullName>
    </submittedName>
</protein>
<dbReference type="PANTHER" id="PTHR43830">
    <property type="entry name" value="PROTEIN PSP1"/>
    <property type="match status" value="1"/>
</dbReference>
<dbReference type="PANTHER" id="PTHR43830:SF3">
    <property type="entry name" value="PROTEIN PSP1"/>
    <property type="match status" value="1"/>
</dbReference>